<feature type="compositionally biased region" description="Basic and acidic residues" evidence="1">
    <location>
        <begin position="8"/>
        <end position="22"/>
    </location>
</feature>
<evidence type="ECO:0000256" key="1">
    <source>
        <dbReference type="SAM" id="MobiDB-lite"/>
    </source>
</evidence>
<proteinExistence type="predicted"/>
<keyword evidence="3" id="KW-1185">Reference proteome</keyword>
<protein>
    <submittedName>
        <fullName evidence="2">Uncharacterized protein</fullName>
    </submittedName>
</protein>
<dbReference type="EMBL" id="CAUJNA010003773">
    <property type="protein sequence ID" value="CAJ1409586.1"/>
    <property type="molecule type" value="Genomic_DNA"/>
</dbReference>
<dbReference type="Proteomes" id="UP001178507">
    <property type="component" value="Unassembled WGS sequence"/>
</dbReference>
<comment type="caution">
    <text evidence="2">The sequence shown here is derived from an EMBL/GenBank/DDBJ whole genome shotgun (WGS) entry which is preliminary data.</text>
</comment>
<dbReference type="AlphaFoldDB" id="A0AA36JPX9"/>
<evidence type="ECO:0000313" key="2">
    <source>
        <dbReference type="EMBL" id="CAJ1409586.1"/>
    </source>
</evidence>
<gene>
    <name evidence="2" type="ORF">EVOR1521_LOCUS30641</name>
</gene>
<name>A0AA36JPX9_9DINO</name>
<feature type="non-terminal residue" evidence="2">
    <location>
        <position position="125"/>
    </location>
</feature>
<accession>A0AA36JPX9</accession>
<organism evidence="2 3">
    <name type="scientific">Effrenium voratum</name>
    <dbReference type="NCBI Taxonomy" id="2562239"/>
    <lineage>
        <taxon>Eukaryota</taxon>
        <taxon>Sar</taxon>
        <taxon>Alveolata</taxon>
        <taxon>Dinophyceae</taxon>
        <taxon>Suessiales</taxon>
        <taxon>Symbiodiniaceae</taxon>
        <taxon>Effrenium</taxon>
    </lineage>
</organism>
<evidence type="ECO:0000313" key="3">
    <source>
        <dbReference type="Proteomes" id="UP001178507"/>
    </source>
</evidence>
<sequence>AKGKGKGVHAEKSKGKGKRNEYKPNGQAKGKGKGKALLRPAAAPRKRRERPDFELITAGKIEEAKARAAALLPAAALRGGGRPVACLGVSLEAVEAYFAWQGLASTAGADSPGLWRCGSPRGRQL</sequence>
<reference evidence="2" key="1">
    <citation type="submission" date="2023-08" db="EMBL/GenBank/DDBJ databases">
        <authorList>
            <person name="Chen Y."/>
            <person name="Shah S."/>
            <person name="Dougan E. K."/>
            <person name="Thang M."/>
            <person name="Chan C."/>
        </authorList>
    </citation>
    <scope>NUCLEOTIDE SEQUENCE</scope>
</reference>
<feature type="region of interest" description="Disordered" evidence="1">
    <location>
        <begin position="1"/>
        <end position="53"/>
    </location>
</feature>